<organism evidence="13">
    <name type="scientific">Staphylococcus schleiferi</name>
    <dbReference type="NCBI Taxonomy" id="1295"/>
    <lineage>
        <taxon>Bacteria</taxon>
        <taxon>Bacillati</taxon>
        <taxon>Bacillota</taxon>
        <taxon>Bacilli</taxon>
        <taxon>Bacillales</taxon>
        <taxon>Staphylococcaceae</taxon>
        <taxon>Staphylococcus</taxon>
    </lineage>
</organism>
<evidence type="ECO:0000256" key="1">
    <source>
        <dbReference type="ARBA" id="ARBA00004496"/>
    </source>
</evidence>
<evidence type="ECO:0000256" key="4">
    <source>
        <dbReference type="ARBA" id="ARBA00023012"/>
    </source>
</evidence>
<gene>
    <name evidence="12" type="ORF">C1O36_05220</name>
    <name evidence="13" type="ORF">NCTC12218_00309</name>
</gene>
<proteinExistence type="predicted"/>
<feature type="domain" description="HTH araC/xylS-type" evidence="9">
    <location>
        <begin position="147"/>
        <end position="244"/>
    </location>
</feature>
<dbReference type="OrthoDB" id="9780153at2"/>
<evidence type="ECO:0000256" key="2">
    <source>
        <dbReference type="ARBA" id="ARBA00022490"/>
    </source>
</evidence>
<evidence type="ECO:0000313" key="13">
    <source>
        <dbReference type="EMBL" id="SUM86567.1"/>
    </source>
</evidence>
<dbReference type="EMBL" id="UHEF01000001">
    <property type="protein sequence ID" value="SUM86567.1"/>
    <property type="molecule type" value="Genomic_DNA"/>
</dbReference>
<dbReference type="PANTHER" id="PTHR42713">
    <property type="entry name" value="HISTIDINE KINASE-RELATED"/>
    <property type="match status" value="1"/>
</dbReference>
<dbReference type="GO" id="GO:0005737">
    <property type="term" value="C:cytoplasm"/>
    <property type="evidence" value="ECO:0007669"/>
    <property type="project" value="UniProtKB-SubCell"/>
</dbReference>
<evidence type="ECO:0000259" key="10">
    <source>
        <dbReference type="PROSITE" id="PS50110"/>
    </source>
</evidence>
<dbReference type="AlphaFoldDB" id="A0A0M4V0M7"/>
<evidence type="ECO:0000259" key="9">
    <source>
        <dbReference type="PROSITE" id="PS01124"/>
    </source>
</evidence>
<dbReference type="InterPro" id="IPR051552">
    <property type="entry name" value="HptR"/>
</dbReference>
<dbReference type="EMBL" id="LR962863">
    <property type="protein sequence ID" value="CAD7358726.1"/>
    <property type="molecule type" value="Genomic_DNA"/>
</dbReference>
<dbReference type="EMBL" id="POVK01000013">
    <property type="protein sequence ID" value="NHA33932.1"/>
    <property type="molecule type" value="Genomic_DNA"/>
</dbReference>
<feature type="domain" description="Response regulatory" evidence="10">
    <location>
        <begin position="3"/>
        <end position="118"/>
    </location>
</feature>
<sequence>MYKVVICDDERIIREGLKQAIPWNEYHFSHVLLAKDGIEGLSLIREYQPELVITDIRMPRMDGVKLLDAIKDYDCKKIILSSYDDFEYMKAGIQHHVLDYLLKPIDTSQLTQLLAQWATAFQPVHPAAQLEVFQPLMKVEYGDYYVNVMIQQIQQRFHQKCHVSDLIAPLPVSESYLMRTFKEHVGITILDYLNRYRIYQSLSLLQSQNKHYEIADKVGFSEYKTFSYHFKKYLNMTPSEYAKQQ</sequence>
<evidence type="ECO:0000313" key="12">
    <source>
        <dbReference type="EMBL" id="NHA33932.1"/>
    </source>
</evidence>
<dbReference type="GO" id="GO:0043565">
    <property type="term" value="F:sequence-specific DNA binding"/>
    <property type="evidence" value="ECO:0007669"/>
    <property type="project" value="InterPro"/>
</dbReference>
<evidence type="ECO:0000313" key="15">
    <source>
        <dbReference type="Proteomes" id="UP000572988"/>
    </source>
</evidence>
<dbReference type="STRING" id="1295.RN70_01755"/>
<accession>A0A0M4V0M7</accession>
<dbReference type="SUPFAM" id="SSF52172">
    <property type="entry name" value="CheY-like"/>
    <property type="match status" value="1"/>
</dbReference>
<comment type="subcellular location">
    <subcellularLocation>
        <location evidence="1">Cytoplasm</location>
    </subcellularLocation>
</comment>
<dbReference type="InterPro" id="IPR018060">
    <property type="entry name" value="HTH_AraC"/>
</dbReference>
<dbReference type="Gene3D" id="3.40.50.2300">
    <property type="match status" value="1"/>
</dbReference>
<reference evidence="11 14" key="3">
    <citation type="submission" date="2020-11" db="EMBL/GenBank/DDBJ databases">
        <authorList>
            <consortium name="Pathogen Informatics"/>
        </authorList>
    </citation>
    <scope>NUCLEOTIDE SEQUENCE [LARGE SCALE GENOMIC DNA]</scope>
    <source>
        <strain evidence="11 14">NCTC12218</strain>
    </source>
</reference>
<dbReference type="InterPro" id="IPR001789">
    <property type="entry name" value="Sig_transdc_resp-reg_receiver"/>
</dbReference>
<dbReference type="RefSeq" id="WP_016426019.1">
    <property type="nucleotide sequence ID" value="NZ_CABKRV010000002.1"/>
</dbReference>
<keyword evidence="7" id="KW-0804">Transcription</keyword>
<dbReference type="Pfam" id="PF12833">
    <property type="entry name" value="HTH_18"/>
    <property type="match status" value="1"/>
</dbReference>
<dbReference type="PROSITE" id="PS50110">
    <property type="entry name" value="RESPONSE_REGULATORY"/>
    <property type="match status" value="1"/>
</dbReference>
<feature type="modified residue" description="4-aspartylphosphate" evidence="8">
    <location>
        <position position="55"/>
    </location>
</feature>
<evidence type="ECO:0000256" key="3">
    <source>
        <dbReference type="ARBA" id="ARBA00022553"/>
    </source>
</evidence>
<evidence type="ECO:0000256" key="7">
    <source>
        <dbReference type="ARBA" id="ARBA00023163"/>
    </source>
</evidence>
<dbReference type="PROSITE" id="PS01124">
    <property type="entry name" value="HTH_ARAC_FAMILY_2"/>
    <property type="match status" value="1"/>
</dbReference>
<reference evidence="13" key="2">
    <citation type="submission" date="2018-06" db="EMBL/GenBank/DDBJ databases">
        <authorList>
            <consortium name="Pathogen Informatics"/>
            <person name="Doyle S."/>
        </authorList>
    </citation>
    <scope>NUCLEOTIDE SEQUENCE [LARGE SCALE GENOMIC DNA]</scope>
    <source>
        <strain evidence="13">NCTC12218</strain>
    </source>
</reference>
<dbReference type="InterPro" id="IPR011006">
    <property type="entry name" value="CheY-like_superfamily"/>
</dbReference>
<evidence type="ECO:0000256" key="6">
    <source>
        <dbReference type="ARBA" id="ARBA00023125"/>
    </source>
</evidence>
<dbReference type="GeneID" id="72413409"/>
<dbReference type="GO" id="GO:0000160">
    <property type="term" value="P:phosphorelay signal transduction system"/>
    <property type="evidence" value="ECO:0007669"/>
    <property type="project" value="UniProtKB-KW"/>
</dbReference>
<dbReference type="Proteomes" id="UP000264146">
    <property type="component" value="Chromosome"/>
</dbReference>
<dbReference type="Pfam" id="PF00072">
    <property type="entry name" value="Response_reg"/>
    <property type="match status" value="1"/>
</dbReference>
<keyword evidence="3 8" id="KW-0597">Phosphoprotein</keyword>
<dbReference type="SMART" id="SM00342">
    <property type="entry name" value="HTH_ARAC"/>
    <property type="match status" value="1"/>
</dbReference>
<dbReference type="GO" id="GO:0003700">
    <property type="term" value="F:DNA-binding transcription factor activity"/>
    <property type="evidence" value="ECO:0007669"/>
    <property type="project" value="InterPro"/>
</dbReference>
<evidence type="ECO:0000313" key="14">
    <source>
        <dbReference type="Proteomes" id="UP000264146"/>
    </source>
</evidence>
<dbReference type="SUPFAM" id="SSF46689">
    <property type="entry name" value="Homeodomain-like"/>
    <property type="match status" value="2"/>
</dbReference>
<dbReference type="PANTHER" id="PTHR42713:SF3">
    <property type="entry name" value="TRANSCRIPTIONAL REGULATORY PROTEIN HPTR"/>
    <property type="match status" value="1"/>
</dbReference>
<dbReference type="Proteomes" id="UP000572988">
    <property type="component" value="Unassembled WGS sequence"/>
</dbReference>
<reference evidence="12 15" key="1">
    <citation type="submission" date="2018-01" db="EMBL/GenBank/DDBJ databases">
        <title>Complete genome sequence of Staphylococcus Scheliferi isolated from human.</title>
        <authorList>
            <person name="Abouelkhair M.A."/>
            <person name="Bemis D.A."/>
            <person name="Kania S.A."/>
        </authorList>
    </citation>
    <scope>NUCLEOTIDE SEQUENCE [LARGE SCALE GENOMIC DNA]</scope>
    <source>
        <strain evidence="12 15">ATCC 43808</strain>
    </source>
</reference>
<dbReference type="Gene3D" id="1.10.10.60">
    <property type="entry name" value="Homeodomain-like"/>
    <property type="match status" value="2"/>
</dbReference>
<dbReference type="CDD" id="cd17536">
    <property type="entry name" value="REC_YesN-like"/>
    <property type="match status" value="1"/>
</dbReference>
<keyword evidence="4" id="KW-0902">Two-component regulatory system</keyword>
<keyword evidence="6 12" id="KW-0238">DNA-binding</keyword>
<protein>
    <submittedName>
        <fullName evidence="12">DNA-binding response regulator</fullName>
    </submittedName>
    <submittedName>
        <fullName evidence="13">Two component transcriptional regulator, AraC family</fullName>
    </submittedName>
</protein>
<evidence type="ECO:0000256" key="5">
    <source>
        <dbReference type="ARBA" id="ARBA00023015"/>
    </source>
</evidence>
<keyword evidence="15" id="KW-1185">Reference proteome</keyword>
<evidence type="ECO:0000313" key="11">
    <source>
        <dbReference type="EMBL" id="CAD7358726.1"/>
    </source>
</evidence>
<keyword evidence="2" id="KW-0963">Cytoplasm</keyword>
<keyword evidence="5" id="KW-0805">Transcription regulation</keyword>
<dbReference type="SMART" id="SM00448">
    <property type="entry name" value="REC"/>
    <property type="match status" value="1"/>
</dbReference>
<name>A0A0M4V0M7_STASC</name>
<evidence type="ECO:0000256" key="8">
    <source>
        <dbReference type="PROSITE-ProRule" id="PRU00169"/>
    </source>
</evidence>
<dbReference type="InterPro" id="IPR009057">
    <property type="entry name" value="Homeodomain-like_sf"/>
</dbReference>